<evidence type="ECO:0000313" key="11">
    <source>
        <dbReference type="Proteomes" id="UP000183053"/>
    </source>
</evidence>
<dbReference type="PANTHER" id="PTHR42718">
    <property type="entry name" value="MAJOR FACILITATOR SUPERFAMILY MULTIDRUG TRANSPORTER MFSC"/>
    <property type="match status" value="1"/>
</dbReference>
<dbReference type="OrthoDB" id="9812221at2"/>
<comment type="similarity">
    <text evidence="2">Belongs to the major facilitator superfamily. EmrB family.</text>
</comment>
<dbReference type="RefSeq" id="WP_068533092.1">
    <property type="nucleotide sequence ID" value="NZ_FNLF01000002.1"/>
</dbReference>
<dbReference type="GO" id="GO:0022857">
    <property type="term" value="F:transmembrane transporter activity"/>
    <property type="evidence" value="ECO:0007669"/>
    <property type="project" value="InterPro"/>
</dbReference>
<dbReference type="InterPro" id="IPR036259">
    <property type="entry name" value="MFS_trans_sf"/>
</dbReference>
<evidence type="ECO:0000256" key="4">
    <source>
        <dbReference type="ARBA" id="ARBA00022475"/>
    </source>
</evidence>
<evidence type="ECO:0000313" key="10">
    <source>
        <dbReference type="EMBL" id="SDQ62166.1"/>
    </source>
</evidence>
<dbReference type="STRING" id="47312.SAMN04489765_1150"/>
<dbReference type="Gene3D" id="1.20.1250.20">
    <property type="entry name" value="MFS general substrate transporter like domains"/>
    <property type="match status" value="1"/>
</dbReference>
<dbReference type="NCBIfam" id="TIGR00711">
    <property type="entry name" value="efflux_EmrB"/>
    <property type="match status" value="1"/>
</dbReference>
<feature type="transmembrane region" description="Helical" evidence="8">
    <location>
        <begin position="433"/>
        <end position="452"/>
    </location>
</feature>
<evidence type="ECO:0000256" key="7">
    <source>
        <dbReference type="ARBA" id="ARBA00023136"/>
    </source>
</evidence>
<evidence type="ECO:0000256" key="2">
    <source>
        <dbReference type="ARBA" id="ARBA00008537"/>
    </source>
</evidence>
<feature type="transmembrane region" description="Helical" evidence="8">
    <location>
        <begin position="77"/>
        <end position="95"/>
    </location>
</feature>
<evidence type="ECO:0000256" key="3">
    <source>
        <dbReference type="ARBA" id="ARBA00022448"/>
    </source>
</evidence>
<keyword evidence="6 8" id="KW-1133">Transmembrane helix</keyword>
<accession>A0A1H1CES4</accession>
<dbReference type="PROSITE" id="PS50850">
    <property type="entry name" value="MFS"/>
    <property type="match status" value="1"/>
</dbReference>
<dbReference type="Proteomes" id="UP000183053">
    <property type="component" value="Unassembled WGS sequence"/>
</dbReference>
<comment type="subcellular location">
    <subcellularLocation>
        <location evidence="1">Cell membrane</location>
        <topology evidence="1">Multi-pass membrane protein</topology>
    </subcellularLocation>
</comment>
<evidence type="ECO:0000259" key="9">
    <source>
        <dbReference type="PROSITE" id="PS50850"/>
    </source>
</evidence>
<proteinExistence type="inferred from homology"/>
<feature type="transmembrane region" description="Helical" evidence="8">
    <location>
        <begin position="101"/>
        <end position="125"/>
    </location>
</feature>
<keyword evidence="4" id="KW-1003">Cell membrane</keyword>
<dbReference type="Pfam" id="PF07690">
    <property type="entry name" value="MFS_1"/>
    <property type="match status" value="1"/>
</dbReference>
<feature type="transmembrane region" description="Helical" evidence="8">
    <location>
        <begin position="195"/>
        <end position="213"/>
    </location>
</feature>
<sequence length="471" mass="48516">MIRTAPSTPMITGIAVVGSLLPLLDSTIVNISLHATADRFGTITDVQWVVTGYLLALAATMPVTAWLARRYGRYRTFLVAVIAFAAGSVVCAVSPSLEVLIAGRVLTGAAGGVLAPISTVVLTAGVPRERLGAVQSLNGTVMLAGPLIGPTVGGVLLEHGGWRSIYWVAVPVCVVVVALALVALPRDAGSRSAPLDVPGLVSGSAGVTALVFALREAAVPHRDPVEIAALTLLAVGGTALFIRRELTAEHPLLNLRLYADRRYAWASACVALVGMLLYAPMVIVPLYLQSERGESAIRTGLIMSFGGIGAIVMGARTARIVQRLGAGRTLLIGLAVVGASTVPLMLLTATTPIWIIAVTLVVRGIGVSLSIVPAMTSAFVAITPQDIPDASPQLNLLQRIGGALAVTGVTIVMQSDGLEVGAGGPVLSAFTHGFDLVLVVTVVTGFAALGLVRAEARERAPKQTELVGAVD</sequence>
<gene>
    <name evidence="10" type="ORF">SAMN04489765_1150</name>
</gene>
<evidence type="ECO:0000256" key="6">
    <source>
        <dbReference type="ARBA" id="ARBA00022989"/>
    </source>
</evidence>
<dbReference type="Gene3D" id="1.20.1720.10">
    <property type="entry name" value="Multidrug resistance protein D"/>
    <property type="match status" value="1"/>
</dbReference>
<feature type="transmembrane region" description="Helical" evidence="8">
    <location>
        <begin position="137"/>
        <end position="158"/>
    </location>
</feature>
<dbReference type="InterPro" id="IPR004638">
    <property type="entry name" value="EmrB-like"/>
</dbReference>
<evidence type="ECO:0000256" key="8">
    <source>
        <dbReference type="SAM" id="Phobius"/>
    </source>
</evidence>
<dbReference type="GO" id="GO:0005886">
    <property type="term" value="C:plasma membrane"/>
    <property type="evidence" value="ECO:0007669"/>
    <property type="project" value="UniProtKB-SubCell"/>
</dbReference>
<feature type="transmembrane region" description="Helical" evidence="8">
    <location>
        <begin position="394"/>
        <end position="413"/>
    </location>
</feature>
<organism evidence="10 11">
    <name type="scientific">Tsukamurella pulmonis</name>
    <dbReference type="NCBI Taxonomy" id="47312"/>
    <lineage>
        <taxon>Bacteria</taxon>
        <taxon>Bacillati</taxon>
        <taxon>Actinomycetota</taxon>
        <taxon>Actinomycetes</taxon>
        <taxon>Mycobacteriales</taxon>
        <taxon>Tsukamurellaceae</taxon>
        <taxon>Tsukamurella</taxon>
    </lineage>
</organism>
<protein>
    <submittedName>
        <fullName evidence="10">Drug resistance transporter, EmrB/QacA subfamily</fullName>
    </submittedName>
</protein>
<evidence type="ECO:0000256" key="5">
    <source>
        <dbReference type="ARBA" id="ARBA00022692"/>
    </source>
</evidence>
<feature type="domain" description="Major facilitator superfamily (MFS) profile" evidence="9">
    <location>
        <begin position="11"/>
        <end position="459"/>
    </location>
</feature>
<dbReference type="InterPro" id="IPR020846">
    <property type="entry name" value="MFS_dom"/>
</dbReference>
<keyword evidence="7 8" id="KW-0472">Membrane</keyword>
<dbReference type="EMBL" id="FNLF01000002">
    <property type="protein sequence ID" value="SDQ62166.1"/>
    <property type="molecule type" value="Genomic_DNA"/>
</dbReference>
<dbReference type="PANTHER" id="PTHR42718:SF9">
    <property type="entry name" value="MAJOR FACILITATOR SUPERFAMILY MULTIDRUG TRANSPORTER MFSC"/>
    <property type="match status" value="1"/>
</dbReference>
<dbReference type="AlphaFoldDB" id="A0A1H1CES4"/>
<keyword evidence="5 8" id="KW-0812">Transmembrane</keyword>
<feature type="transmembrane region" description="Helical" evidence="8">
    <location>
        <begin position="164"/>
        <end position="183"/>
    </location>
</feature>
<feature type="transmembrane region" description="Helical" evidence="8">
    <location>
        <begin position="263"/>
        <end position="288"/>
    </location>
</feature>
<dbReference type="InterPro" id="IPR011701">
    <property type="entry name" value="MFS"/>
</dbReference>
<keyword evidence="3" id="KW-0813">Transport</keyword>
<keyword evidence="11" id="KW-1185">Reference proteome</keyword>
<feature type="transmembrane region" description="Helical" evidence="8">
    <location>
        <begin position="330"/>
        <end position="347"/>
    </location>
</feature>
<feature type="transmembrane region" description="Helical" evidence="8">
    <location>
        <begin position="353"/>
        <end position="382"/>
    </location>
</feature>
<feature type="transmembrane region" description="Helical" evidence="8">
    <location>
        <begin position="50"/>
        <end position="68"/>
    </location>
</feature>
<evidence type="ECO:0000256" key="1">
    <source>
        <dbReference type="ARBA" id="ARBA00004651"/>
    </source>
</evidence>
<dbReference type="SUPFAM" id="SSF103473">
    <property type="entry name" value="MFS general substrate transporter"/>
    <property type="match status" value="1"/>
</dbReference>
<feature type="transmembrane region" description="Helical" evidence="8">
    <location>
        <begin position="225"/>
        <end position="242"/>
    </location>
</feature>
<name>A0A1H1CES4_9ACTN</name>
<reference evidence="11" key="1">
    <citation type="submission" date="2016-10" db="EMBL/GenBank/DDBJ databases">
        <authorList>
            <person name="Varghese N."/>
            <person name="Submissions S."/>
        </authorList>
    </citation>
    <scope>NUCLEOTIDE SEQUENCE [LARGE SCALE GENOMIC DNA]</scope>
    <source>
        <strain evidence="11">DSM 44142</strain>
    </source>
</reference>
<feature type="transmembrane region" description="Helical" evidence="8">
    <location>
        <begin position="300"/>
        <end position="318"/>
    </location>
</feature>